<gene>
    <name evidence="1" type="primary">est816</name>
</gene>
<accession>A0ACD6B8M3</accession>
<organism evidence="1">
    <name type="scientific">uncultured bacterium</name>
    <dbReference type="NCBI Taxonomy" id="77133"/>
    <lineage>
        <taxon>Bacteria</taxon>
        <taxon>environmental samples</taxon>
    </lineage>
</organism>
<protein>
    <submittedName>
        <fullName evidence="1">Esterase</fullName>
        <ecNumber evidence="1">3.1.1.1</ecNumber>
    </submittedName>
</protein>
<reference evidence="2" key="3">
    <citation type="submission" date="2015-10" db="PDB data bank">
        <title>Est816 as an N-Acyl homoserine lactone degrading enzyme.</title>
        <authorList>
            <person name="Xie W."/>
            <person name="Liu X."/>
            <person name="Cao L."/>
            <person name="Liu Y."/>
        </authorList>
    </citation>
    <scope>X-RAY CRYSTALLOGRAPHY (2.64 ANGSTROMS) OF 1-261</scope>
</reference>
<sequence>MPHVENDGVKIYYDSYGEGVPIVFLHPFSTNGGIWYFQTFPFAQTNHVIVIDHRGHGRSDKPATGYSIMEHADDVVAVLDALKVDRAVFVGNSIGGMIAMQLNLDHPQRVIGNLILSSGTGLGEGMPPEAGAAFQNDYIGAFGGLLEGAVSARSKRERPEILAVMKAHFSVPSNFPKHVFDAATADPNGVFAWNIKDRLSSIQAPTLVVAGEEDLATTVANNQLLADNIPGAELRVIKDVGHFYQLERPSEFNELLRGFVARVAREASLVS</sequence>
<keyword evidence="1" id="KW-0378">Hydrolase</keyword>
<accession>I6YRG4</accession>
<keyword evidence="2" id="KW-0002">3D-structure</keyword>
<dbReference type="EC" id="3.1.1.1" evidence="1"/>
<evidence type="ECO:0000313" key="1">
    <source>
        <dbReference type="EMBL" id="AFN73127.1"/>
    </source>
</evidence>
<name>A0ACD6B8M3_9BACT</name>
<reference evidence="1" key="2">
    <citation type="submission" date="2012-05" db="EMBL/GenBank/DDBJ databases">
        <authorList>
            <person name="Fan X.J."/>
            <person name="Liu Y.H."/>
        </authorList>
    </citation>
    <scope>NUCLEOTIDE SEQUENCE</scope>
</reference>
<proteinExistence type="evidence at protein level"/>
<evidence type="ECO:0007829" key="2">
    <source>
        <dbReference type="PDB" id="5EGN"/>
    </source>
</evidence>
<dbReference type="EMBL" id="JQ996501">
    <property type="protein sequence ID" value="AFN73127.1"/>
    <property type="molecule type" value="Genomic_DNA"/>
</dbReference>
<reference evidence="1" key="1">
    <citation type="journal article" date="2012" name="J. Mol. Catal., B Enzym.">
        <title>The cloning and characterization of one novel thermostable metagenome-derived esterase acting on N-acylhomoserine lactones.</title>
        <authorList>
            <person name="Fan X.J."/>
            <person name="Liu Y.H."/>
        </authorList>
    </citation>
    <scope>NUCLEOTIDE SEQUENCE</scope>
</reference>
<dbReference type="PDB" id="5EGN">
    <property type="method" value="X-ray"/>
    <property type="resolution" value="2.64 A"/>
    <property type="chains" value="A/B/C/D/E/F/G/H=1-261"/>
</dbReference>